<name>A0A345ILE4_9DEIO</name>
<keyword evidence="2" id="KW-0614">Plasmid</keyword>
<dbReference type="Proteomes" id="UP000253744">
    <property type="component" value="Plasmid pDrdII"/>
</dbReference>
<dbReference type="KEGG" id="dwu:DVJ83_15155"/>
<dbReference type="EMBL" id="CP031161">
    <property type="protein sequence ID" value="AXH00517.1"/>
    <property type="molecule type" value="Genomic_DNA"/>
</dbReference>
<organism evidence="2 3">
    <name type="scientific">Deinococcus wulumuqiensis</name>
    <dbReference type="NCBI Taxonomy" id="980427"/>
    <lineage>
        <taxon>Bacteria</taxon>
        <taxon>Thermotogati</taxon>
        <taxon>Deinococcota</taxon>
        <taxon>Deinococci</taxon>
        <taxon>Deinococcales</taxon>
        <taxon>Deinococcaceae</taxon>
        <taxon>Deinococcus</taxon>
    </lineage>
</organism>
<feature type="compositionally biased region" description="Low complexity" evidence="1">
    <location>
        <begin position="1"/>
        <end position="16"/>
    </location>
</feature>
<dbReference type="AlphaFoldDB" id="A0A345ILE4"/>
<sequence>MAMTEQTETAATTGQQPQHKKRKPYIVPFHAVIKLFSTVKLLEGEQAEIVLGGEKVTLPIAASQLERVRGNSPQPDQTHSIRLWFRTAEGTVTELQFAGLALLDEKQAKGAADRKPEFQIAGRIEAVNKDEGTVTLKIEPNSITDLQEAFFVEVWASLELLEKLQRPGRTMLFDGEYRPGSGRLVVTRVTPKLVGKLPEKKVQTEK</sequence>
<proteinExistence type="predicted"/>
<reference evidence="2 3" key="1">
    <citation type="submission" date="2018-07" db="EMBL/GenBank/DDBJ databases">
        <title>Complete Genome and Methylome Analysis of Deinococcus wulumuqiensis NEB 479.</title>
        <authorList>
            <person name="Fomenkov A."/>
            <person name="Luyten Y."/>
            <person name="Vincze T."/>
            <person name="Anton B.P."/>
            <person name="Clark T."/>
            <person name="Roberts R.J."/>
            <person name="Morgan R.D."/>
        </authorList>
    </citation>
    <scope>NUCLEOTIDE SEQUENCE [LARGE SCALE GENOMIC DNA]</scope>
    <source>
        <strain evidence="2 3">NEB 479</strain>
        <plasmid evidence="3">Plasmid pdrdii</plasmid>
    </source>
</reference>
<accession>A0A345ILE4</accession>
<geneLocation type="plasmid" evidence="3">
    <name>pdrdii</name>
</geneLocation>
<evidence type="ECO:0000256" key="1">
    <source>
        <dbReference type="SAM" id="MobiDB-lite"/>
    </source>
</evidence>
<evidence type="ECO:0000313" key="2">
    <source>
        <dbReference type="EMBL" id="AXH00517.1"/>
    </source>
</evidence>
<gene>
    <name evidence="2" type="ORF">DVJ83_15155</name>
</gene>
<protein>
    <submittedName>
        <fullName evidence="2">Uncharacterized protein</fullName>
    </submittedName>
</protein>
<feature type="region of interest" description="Disordered" evidence="1">
    <location>
        <begin position="1"/>
        <end position="22"/>
    </location>
</feature>
<evidence type="ECO:0000313" key="3">
    <source>
        <dbReference type="Proteomes" id="UP000253744"/>
    </source>
</evidence>